<evidence type="ECO:0000313" key="2">
    <source>
        <dbReference type="EMBL" id="HFX12767.1"/>
    </source>
</evidence>
<evidence type="ECO:0000259" key="1">
    <source>
        <dbReference type="PROSITE" id="PS51112"/>
    </source>
</evidence>
<dbReference type="PANTHER" id="PTHR13016:SF0">
    <property type="entry name" value="AMME SYNDROME CANDIDATE GENE 1 PROTEIN"/>
    <property type="match status" value="1"/>
</dbReference>
<dbReference type="InterPro" id="IPR023472">
    <property type="entry name" value="Uncharacterised_MJ0810"/>
</dbReference>
<gene>
    <name evidence="2" type="primary">amrA</name>
    <name evidence="2" type="ORF">ENW00_01185</name>
</gene>
<comment type="caution">
    <text evidence="2">The sequence shown here is derived from an EMBL/GenBank/DDBJ whole genome shotgun (WGS) entry which is preliminary data.</text>
</comment>
<dbReference type="InterPro" id="IPR002733">
    <property type="entry name" value="AMMECR1_domain"/>
</dbReference>
<dbReference type="EMBL" id="DTIN01000009">
    <property type="protein sequence ID" value="HFX12767.1"/>
    <property type="molecule type" value="Genomic_DNA"/>
</dbReference>
<organism evidence="2">
    <name type="scientific">Dictyoglomus thermophilum</name>
    <dbReference type="NCBI Taxonomy" id="14"/>
    <lineage>
        <taxon>Bacteria</taxon>
        <taxon>Pseudomonadati</taxon>
        <taxon>Dictyoglomota</taxon>
        <taxon>Dictyoglomia</taxon>
        <taxon>Dictyoglomales</taxon>
        <taxon>Dictyoglomaceae</taxon>
        <taxon>Dictyoglomus</taxon>
    </lineage>
</organism>
<dbReference type="NCBIfam" id="TIGR00296">
    <property type="entry name" value="TIGR00296 family protein"/>
    <property type="match status" value="1"/>
</dbReference>
<name>A0A7C3MIT6_DICTH</name>
<proteinExistence type="inferred from homology"/>
<dbReference type="AlphaFoldDB" id="A0A7C3MIT6"/>
<dbReference type="HAMAP" id="MF_00645">
    <property type="entry name" value="AMMECR1"/>
    <property type="match status" value="1"/>
</dbReference>
<dbReference type="PROSITE" id="PS51112">
    <property type="entry name" value="AMMECR1"/>
    <property type="match status" value="1"/>
</dbReference>
<protein>
    <submittedName>
        <fullName evidence="2">AmmeMemoRadiSam system protein A</fullName>
    </submittedName>
</protein>
<dbReference type="SUPFAM" id="SSF143447">
    <property type="entry name" value="AMMECR1-like"/>
    <property type="match status" value="1"/>
</dbReference>
<dbReference type="PANTHER" id="PTHR13016">
    <property type="entry name" value="AMMECR1 HOMOLOG"/>
    <property type="match status" value="1"/>
</dbReference>
<dbReference type="InterPro" id="IPR027623">
    <property type="entry name" value="AmmeMemoSam_A"/>
</dbReference>
<accession>A0A7C3MIT6</accession>
<dbReference type="InterPro" id="IPR036071">
    <property type="entry name" value="AMMECR1_dom_sf"/>
</dbReference>
<dbReference type="NCBIfam" id="TIGR04335">
    <property type="entry name" value="AmmeMemoSam_A"/>
    <property type="match status" value="1"/>
</dbReference>
<reference evidence="2" key="1">
    <citation type="journal article" date="2020" name="mSystems">
        <title>Genome- and Community-Level Interaction Insights into Carbon Utilization and Element Cycling Functions of Hydrothermarchaeota in Hydrothermal Sediment.</title>
        <authorList>
            <person name="Zhou Z."/>
            <person name="Liu Y."/>
            <person name="Xu W."/>
            <person name="Pan J."/>
            <person name="Luo Z.H."/>
            <person name="Li M."/>
        </authorList>
    </citation>
    <scope>NUCLEOTIDE SEQUENCE [LARGE SCALE GENOMIC DNA]</scope>
    <source>
        <strain evidence="2">SpSt-81</strain>
    </source>
</reference>
<dbReference type="InterPro" id="IPR023473">
    <property type="entry name" value="AMMECR1"/>
</dbReference>
<dbReference type="InterPro" id="IPR027485">
    <property type="entry name" value="AMMECR1_N"/>
</dbReference>
<sequence>MDIGYHIVSLARKAIETYLREGRVISPPSDLPHELLRRRSGVFVSLHKRQNGELRGCIGTILPTTPNIAEEIIRNAISAATEDPRFPPVSLDELDNIEISVDILSPLEEVQNITELDPKRYGIVVQKGWRKGVLLPDLEGVDTVEEQLNIALAKAGIYPDEDFKIYRFSVQRFKE</sequence>
<dbReference type="Gene3D" id="3.30.700.20">
    <property type="entry name" value="Hypothetical protein ph0010, domain 1"/>
    <property type="match status" value="1"/>
</dbReference>
<dbReference type="Pfam" id="PF01871">
    <property type="entry name" value="AMMECR1"/>
    <property type="match status" value="1"/>
</dbReference>
<dbReference type="Gene3D" id="3.30.1490.150">
    <property type="entry name" value="Hypothetical protein ph0010, domain 2"/>
    <property type="match status" value="1"/>
</dbReference>
<feature type="domain" description="AMMECR1" evidence="1">
    <location>
        <begin position="2"/>
        <end position="175"/>
    </location>
</feature>